<dbReference type="EMBL" id="SSTD01000141">
    <property type="protein sequence ID" value="TYK30832.1"/>
    <property type="molecule type" value="Genomic_DNA"/>
</dbReference>
<evidence type="ECO:0000256" key="2">
    <source>
        <dbReference type="ARBA" id="ARBA00006972"/>
    </source>
</evidence>
<gene>
    <name evidence="8" type="ORF">E5676_scaffold455G00260</name>
</gene>
<evidence type="ECO:0000313" key="9">
    <source>
        <dbReference type="Proteomes" id="UP000321947"/>
    </source>
</evidence>
<protein>
    <recommendedName>
        <fullName evidence="6">AP complex subunit sigma</fullName>
    </recommendedName>
</protein>
<dbReference type="AlphaFoldDB" id="A0A5D3E4J0"/>
<evidence type="ECO:0000256" key="1">
    <source>
        <dbReference type="ARBA" id="ARBA00004308"/>
    </source>
</evidence>
<evidence type="ECO:0000313" key="8">
    <source>
        <dbReference type="EMBL" id="TYK30832.1"/>
    </source>
</evidence>
<evidence type="ECO:0000256" key="6">
    <source>
        <dbReference type="PIRNR" id="PIRNR015588"/>
    </source>
</evidence>
<dbReference type="Gene3D" id="3.30.450.60">
    <property type="match status" value="1"/>
</dbReference>
<dbReference type="GO" id="GO:0006886">
    <property type="term" value="P:intracellular protein transport"/>
    <property type="evidence" value="ECO:0007669"/>
    <property type="project" value="UniProtKB-UniRule"/>
</dbReference>
<dbReference type="InterPro" id="IPR016635">
    <property type="entry name" value="AP_complex_ssu"/>
</dbReference>
<dbReference type="InterPro" id="IPR022775">
    <property type="entry name" value="AP_mu_sigma_su"/>
</dbReference>
<feature type="domain" description="AP complex mu/sigma subunit" evidence="7">
    <location>
        <begin position="1"/>
        <end position="98"/>
    </location>
</feature>
<dbReference type="InterPro" id="IPR000804">
    <property type="entry name" value="Clathrin_sm-chain_CS"/>
</dbReference>
<dbReference type="GO" id="GO:0012505">
    <property type="term" value="C:endomembrane system"/>
    <property type="evidence" value="ECO:0007669"/>
    <property type="project" value="UniProtKB-SubCell"/>
</dbReference>
<dbReference type="Proteomes" id="UP000321947">
    <property type="component" value="Unassembled WGS sequence"/>
</dbReference>
<dbReference type="GO" id="GO:0016192">
    <property type="term" value="P:vesicle-mediated transport"/>
    <property type="evidence" value="ECO:0007669"/>
    <property type="project" value="InterPro"/>
</dbReference>
<proteinExistence type="inferred from homology"/>
<comment type="caution">
    <text evidence="8">The sequence shown here is derived from an EMBL/GenBank/DDBJ whole genome shotgun (WGS) entry which is preliminary data.</text>
</comment>
<dbReference type="PROSITE" id="PS00989">
    <property type="entry name" value="CLAT_ADAPTOR_S"/>
    <property type="match status" value="1"/>
</dbReference>
<accession>A0A5D3E4J0</accession>
<sequence>MIRSVMVMNTEGKPQFAKFYDFQPIEKQQELIRNVYRVLCSRAENISNFVEAKSIFGSDSRLVYKHFATLYFLLVFNSSENKLAMLDLIQRTSNILYDGFVTSRLLIMEMLQGI</sequence>
<dbReference type="GO" id="GO:0030117">
    <property type="term" value="C:membrane coat"/>
    <property type="evidence" value="ECO:0007669"/>
    <property type="project" value="InterPro"/>
</dbReference>
<evidence type="ECO:0000256" key="4">
    <source>
        <dbReference type="ARBA" id="ARBA00022927"/>
    </source>
</evidence>
<evidence type="ECO:0000256" key="5">
    <source>
        <dbReference type="ARBA" id="ARBA00023136"/>
    </source>
</evidence>
<dbReference type="InterPro" id="IPR011012">
    <property type="entry name" value="Longin-like_dom_sf"/>
</dbReference>
<dbReference type="SUPFAM" id="SSF64356">
    <property type="entry name" value="SNARE-like"/>
    <property type="match status" value="1"/>
</dbReference>
<evidence type="ECO:0000259" key="7">
    <source>
        <dbReference type="Pfam" id="PF01217"/>
    </source>
</evidence>
<keyword evidence="4 6" id="KW-0653">Protein transport</keyword>
<name>A0A5D3E4J0_CUCMM</name>
<dbReference type="PANTHER" id="PTHR11753">
    <property type="entry name" value="ADAPTOR COMPLEXES SMALL SUBUNIT FAMILY"/>
    <property type="match status" value="1"/>
</dbReference>
<dbReference type="Pfam" id="PF01217">
    <property type="entry name" value="Clat_adaptor_s"/>
    <property type="match status" value="1"/>
</dbReference>
<comment type="subcellular location">
    <subcellularLocation>
        <location evidence="1">Endomembrane system</location>
    </subcellularLocation>
</comment>
<comment type="similarity">
    <text evidence="2 6">Belongs to the adaptor complexes small subunit family.</text>
</comment>
<dbReference type="PIRSF" id="PIRSF015588">
    <property type="entry name" value="AP_complex_sigma"/>
    <property type="match status" value="1"/>
</dbReference>
<keyword evidence="5 6" id="KW-0472">Membrane</keyword>
<organism evidence="8 9">
    <name type="scientific">Cucumis melo var. makuwa</name>
    <name type="common">Oriental melon</name>
    <dbReference type="NCBI Taxonomy" id="1194695"/>
    <lineage>
        <taxon>Eukaryota</taxon>
        <taxon>Viridiplantae</taxon>
        <taxon>Streptophyta</taxon>
        <taxon>Embryophyta</taxon>
        <taxon>Tracheophyta</taxon>
        <taxon>Spermatophyta</taxon>
        <taxon>Magnoliopsida</taxon>
        <taxon>eudicotyledons</taxon>
        <taxon>Gunneridae</taxon>
        <taxon>Pentapetalae</taxon>
        <taxon>rosids</taxon>
        <taxon>fabids</taxon>
        <taxon>Cucurbitales</taxon>
        <taxon>Cucurbitaceae</taxon>
        <taxon>Benincaseae</taxon>
        <taxon>Cucumis</taxon>
    </lineage>
</organism>
<keyword evidence="3 6" id="KW-0813">Transport</keyword>
<evidence type="ECO:0000256" key="3">
    <source>
        <dbReference type="ARBA" id="ARBA00022448"/>
    </source>
</evidence>
<reference evidence="8 9" key="1">
    <citation type="submission" date="2019-08" db="EMBL/GenBank/DDBJ databases">
        <title>Draft genome sequences of two oriental melons (Cucumis melo L. var makuwa).</title>
        <authorList>
            <person name="Kwon S.-Y."/>
        </authorList>
    </citation>
    <scope>NUCLEOTIDE SEQUENCE [LARGE SCALE GENOMIC DNA]</scope>
    <source>
        <strain evidence="9">cv. Chang Bougi</strain>
        <tissue evidence="8">Leaf</tissue>
    </source>
</reference>